<name>A0A6C0F996_9ZZZZ</name>
<dbReference type="EMBL" id="MN738829">
    <property type="protein sequence ID" value="QHT38417.1"/>
    <property type="molecule type" value="Genomic_DNA"/>
</dbReference>
<proteinExistence type="predicted"/>
<dbReference type="AlphaFoldDB" id="A0A6C0F996"/>
<sequence length="235" mass="27646">MATTLYYTNSTGTQSKYSLTESRHPLTEYIENRDNFIRDRPPSLAGRFIPREPGTSFWGRIRAFDHKSVKNMLNKEPLLINAKWQDLTPLTCALSTPNKIINSNLHADYLEHHASRTLKMLRILCDRGAEINSEIILPYIERYHFHSESFATRVFQLFLHRGLNPNNYRLLAEQEIQYLEMIKSARRETYVFWGRKVVSDYIRLSSRKLLHVYLRESDSKPQLNMDVIGYITSFI</sequence>
<accession>A0A6C0F996</accession>
<reference evidence="1" key="1">
    <citation type="journal article" date="2020" name="Nature">
        <title>Giant virus diversity and host interactions through global metagenomics.</title>
        <authorList>
            <person name="Schulz F."/>
            <person name="Roux S."/>
            <person name="Paez-Espino D."/>
            <person name="Jungbluth S."/>
            <person name="Walsh D.A."/>
            <person name="Denef V.J."/>
            <person name="McMahon K.D."/>
            <person name="Konstantinidis K.T."/>
            <person name="Eloe-Fadrosh E.A."/>
            <person name="Kyrpides N.C."/>
            <person name="Woyke T."/>
        </authorList>
    </citation>
    <scope>NUCLEOTIDE SEQUENCE</scope>
    <source>
        <strain evidence="1">GVMAG-S-ERX556101-89</strain>
    </source>
</reference>
<organism evidence="1">
    <name type="scientific">viral metagenome</name>
    <dbReference type="NCBI Taxonomy" id="1070528"/>
    <lineage>
        <taxon>unclassified sequences</taxon>
        <taxon>metagenomes</taxon>
        <taxon>organismal metagenomes</taxon>
    </lineage>
</organism>
<evidence type="ECO:0000313" key="1">
    <source>
        <dbReference type="EMBL" id="QHT38417.1"/>
    </source>
</evidence>
<protein>
    <submittedName>
        <fullName evidence="1">Uncharacterized protein</fullName>
    </submittedName>
</protein>